<dbReference type="InterPro" id="IPR021871">
    <property type="entry name" value="DUF3482"/>
</dbReference>
<proteinExistence type="predicted"/>
<dbReference type="OrthoDB" id="5406017at2"/>
<dbReference type="Proteomes" id="UP000473531">
    <property type="component" value="Unassembled WGS sequence"/>
</dbReference>
<evidence type="ECO:0000259" key="1">
    <source>
        <dbReference type="Pfam" id="PF01926"/>
    </source>
</evidence>
<dbReference type="EMBL" id="WTYU01000001">
    <property type="protein sequence ID" value="MXP13650.1"/>
    <property type="molecule type" value="Genomic_DNA"/>
</dbReference>
<dbReference type="InterPro" id="IPR027417">
    <property type="entry name" value="P-loop_NTPase"/>
</dbReference>
<dbReference type="SUPFAM" id="SSF52540">
    <property type="entry name" value="P-loop containing nucleoside triphosphate hydrolases"/>
    <property type="match status" value="1"/>
</dbReference>
<dbReference type="InterPro" id="IPR006073">
    <property type="entry name" value="GTP-bd"/>
</dbReference>
<comment type="caution">
    <text evidence="2">The sequence shown here is derived from an EMBL/GenBank/DDBJ whole genome shotgun (WGS) entry which is preliminary data.</text>
</comment>
<organism evidence="2 3">
    <name type="scientific">Allopontixanthobacter confluentis</name>
    <dbReference type="NCBI Taxonomy" id="1849021"/>
    <lineage>
        <taxon>Bacteria</taxon>
        <taxon>Pseudomonadati</taxon>
        <taxon>Pseudomonadota</taxon>
        <taxon>Alphaproteobacteria</taxon>
        <taxon>Sphingomonadales</taxon>
        <taxon>Erythrobacteraceae</taxon>
        <taxon>Allopontixanthobacter</taxon>
    </lineage>
</organism>
<dbReference type="AlphaFoldDB" id="A0A6L7GDH6"/>
<dbReference type="Gene3D" id="3.40.50.300">
    <property type="entry name" value="P-loop containing nucleotide triphosphate hydrolases"/>
    <property type="match status" value="1"/>
</dbReference>
<dbReference type="Pfam" id="PF11981">
    <property type="entry name" value="DUF3482"/>
    <property type="match status" value="1"/>
</dbReference>
<name>A0A6L7GDH6_9SPHN</name>
<dbReference type="Pfam" id="PF01926">
    <property type="entry name" value="MMR_HSR1"/>
    <property type="match status" value="1"/>
</dbReference>
<evidence type="ECO:0000313" key="3">
    <source>
        <dbReference type="Proteomes" id="UP000473531"/>
    </source>
</evidence>
<feature type="domain" description="G" evidence="1">
    <location>
        <begin position="22"/>
        <end position="162"/>
    </location>
</feature>
<protein>
    <submittedName>
        <fullName evidence="2">DUF3482 domain-containing protein</fullName>
    </submittedName>
</protein>
<dbReference type="RefSeq" id="WP_160599905.1">
    <property type="nucleotide sequence ID" value="NZ_WTYU01000001.1"/>
</dbReference>
<evidence type="ECO:0000313" key="2">
    <source>
        <dbReference type="EMBL" id="MXP13650.1"/>
    </source>
</evidence>
<keyword evidence="3" id="KW-1185">Reference proteome</keyword>
<dbReference type="GO" id="GO:0005525">
    <property type="term" value="F:GTP binding"/>
    <property type="evidence" value="ECO:0007669"/>
    <property type="project" value="InterPro"/>
</dbReference>
<reference evidence="2 3" key="1">
    <citation type="submission" date="2019-12" db="EMBL/GenBank/DDBJ databases">
        <title>Genomic-based taxomic classification of the family Erythrobacteraceae.</title>
        <authorList>
            <person name="Xu L."/>
        </authorList>
    </citation>
    <scope>NUCLEOTIDE SEQUENCE [LARGE SCALE GENOMIC DNA]</scope>
    <source>
        <strain evidence="2 3">KCTC 52259</strain>
    </source>
</reference>
<gene>
    <name evidence="2" type="ORF">GRI44_02635</name>
</gene>
<sequence length="495" mass="52783">MSLHETDASGPRGDSITVNLSLISHTNAGKTTLARTLLGRDVGEVRDAAHVTDLSTGYVLVQHGEDTLMLWDTPGFGDTARLLSRLKNSGNPIGWFISQVWDRWRERPLWSSQQAIKNARDEADVILYLVNAAEDPASATYVDLEMQVLGWIGKPVVVLLNQMGPPRENVSTEKARWADIGAPGQVRAVLPLDAFARVWVQEAALLDTIAPLLPEHKQPAMEGLRAKWTELNLARFHSATDVLARYLARAAADREEVEEAGWQGKLATALSGRAKGDRAARNAMAKLGARLAESTASSTDELIALHGLSGKAAKKVLDRVGEDYAHAAKTPEGTSAALGGLVSGAVGGLAADIAAGGLTLGGGMIVGAVLGALGATGVAKGINMARGEDGSNMRWASDFLERLTVTAVLRYLAVAHYGRGRGDWSEGEHPSFWQPIVEDEVRQRFDAIKVAYSADRTALSNGDGNIAIADALRATISAILLRLYPEMTSIPDPAP</sequence>
<accession>A0A6L7GDH6</accession>